<dbReference type="Proteomes" id="UP000324705">
    <property type="component" value="Chromosome 1B"/>
</dbReference>
<dbReference type="GO" id="GO:0003676">
    <property type="term" value="F:nucleic acid binding"/>
    <property type="evidence" value="ECO:0007669"/>
    <property type="project" value="InterPro"/>
</dbReference>
<dbReference type="GO" id="GO:0004523">
    <property type="term" value="F:RNA-DNA hybrid ribonuclease activity"/>
    <property type="evidence" value="ECO:0007669"/>
    <property type="project" value="InterPro"/>
</dbReference>
<dbReference type="Gene3D" id="3.30.420.10">
    <property type="entry name" value="Ribonuclease H-like superfamily/Ribonuclease H"/>
    <property type="match status" value="1"/>
</dbReference>
<accession>A0A9R0QK20</accession>
<gene>
    <name evidence="2" type="ORF">TRITD_1Bv1G000590</name>
</gene>
<dbReference type="PANTHER" id="PTHR47074">
    <property type="entry name" value="BNAC02G40300D PROTEIN"/>
    <property type="match status" value="1"/>
</dbReference>
<evidence type="ECO:0000313" key="3">
    <source>
        <dbReference type="Proteomes" id="UP000324705"/>
    </source>
</evidence>
<dbReference type="SUPFAM" id="SSF53098">
    <property type="entry name" value="Ribonuclease H-like"/>
    <property type="match status" value="1"/>
</dbReference>
<feature type="domain" description="RNase H type-1" evidence="1">
    <location>
        <begin position="1"/>
        <end position="103"/>
    </location>
</feature>
<proteinExistence type="predicted"/>
<evidence type="ECO:0000313" key="2">
    <source>
        <dbReference type="EMBL" id="VAH11926.1"/>
    </source>
</evidence>
<name>A0A9R0QK20_TRITD</name>
<sequence length="134" mass="14998">MILRDNDGNIIFSACRSILHCSGPLQAELLACQEGLSLALQWSTRPIDIEMDCMDAIKLIKSPTLDRSPHRMIVQDIKRLFGERDISIAHVSRNQNVVSHTLAVFGRSEGRTTVWLCSGPAYVPLLCRNEYSNS</sequence>
<dbReference type="InterPro" id="IPR036397">
    <property type="entry name" value="RNaseH_sf"/>
</dbReference>
<dbReference type="AlphaFoldDB" id="A0A9R0QK20"/>
<dbReference type="InterPro" id="IPR002156">
    <property type="entry name" value="RNaseH_domain"/>
</dbReference>
<dbReference type="PANTHER" id="PTHR47074:SF76">
    <property type="entry name" value="RNASE H TYPE-1 DOMAIN-CONTAINING PROTEIN"/>
    <property type="match status" value="1"/>
</dbReference>
<dbReference type="CDD" id="cd06222">
    <property type="entry name" value="RNase_H_like"/>
    <property type="match status" value="1"/>
</dbReference>
<dbReference type="EMBL" id="LT934112">
    <property type="protein sequence ID" value="VAH11926.1"/>
    <property type="molecule type" value="Genomic_DNA"/>
</dbReference>
<protein>
    <recommendedName>
        <fullName evidence="1">RNase H type-1 domain-containing protein</fullName>
    </recommendedName>
</protein>
<organism evidence="2 3">
    <name type="scientific">Triticum turgidum subsp. durum</name>
    <name type="common">Durum wheat</name>
    <name type="synonym">Triticum durum</name>
    <dbReference type="NCBI Taxonomy" id="4567"/>
    <lineage>
        <taxon>Eukaryota</taxon>
        <taxon>Viridiplantae</taxon>
        <taxon>Streptophyta</taxon>
        <taxon>Embryophyta</taxon>
        <taxon>Tracheophyta</taxon>
        <taxon>Spermatophyta</taxon>
        <taxon>Magnoliopsida</taxon>
        <taxon>Liliopsida</taxon>
        <taxon>Poales</taxon>
        <taxon>Poaceae</taxon>
        <taxon>BOP clade</taxon>
        <taxon>Pooideae</taxon>
        <taxon>Triticodae</taxon>
        <taxon>Triticeae</taxon>
        <taxon>Triticinae</taxon>
        <taxon>Triticum</taxon>
    </lineage>
</organism>
<dbReference type="InterPro" id="IPR052929">
    <property type="entry name" value="RNase_H-like_EbsB-rel"/>
</dbReference>
<dbReference type="InterPro" id="IPR044730">
    <property type="entry name" value="RNase_H-like_dom_plant"/>
</dbReference>
<reference evidence="2 3" key="1">
    <citation type="submission" date="2017-09" db="EMBL/GenBank/DDBJ databases">
        <authorList>
            <consortium name="International Durum Wheat Genome Sequencing Consortium (IDWGSC)"/>
            <person name="Milanesi L."/>
        </authorList>
    </citation>
    <scope>NUCLEOTIDE SEQUENCE [LARGE SCALE GENOMIC DNA]</scope>
    <source>
        <strain evidence="3">cv. Svevo</strain>
    </source>
</reference>
<dbReference type="Pfam" id="PF13456">
    <property type="entry name" value="RVT_3"/>
    <property type="match status" value="1"/>
</dbReference>
<evidence type="ECO:0000259" key="1">
    <source>
        <dbReference type="Pfam" id="PF13456"/>
    </source>
</evidence>
<keyword evidence="3" id="KW-1185">Reference proteome</keyword>
<dbReference type="InterPro" id="IPR012337">
    <property type="entry name" value="RNaseH-like_sf"/>
</dbReference>
<dbReference type="OMA" id="CMDAIKM"/>
<dbReference type="Gramene" id="TRITD1Bv1G000590.1">
    <property type="protein sequence ID" value="TRITD1Bv1G000590.1"/>
    <property type="gene ID" value="TRITD1Bv1G000590"/>
</dbReference>